<sequence length="213" mass="23332">MSTPIEPAAASARWRLPRWRWRDALWIALALIAVVALRKGESTYEERDAPLLQAAKAPGRVTGRNFAVEVGNLKAAHAYLLKGDYSRPGDYLLRTSGLWLSVVAKVEALDRPGYLGAQLRTRDGLVYVASSNDRPKLKGVNLRDRALAPGLVESGAWFFEVPADKLEGAHLQLYWGNLLPQGGDSLVDVDLGIDTARARKLAAEAKPVLDLRP</sequence>
<reference evidence="1 2" key="1">
    <citation type="submission" date="2022-03" db="EMBL/GenBank/DDBJ databases">
        <title>Complete genome sequence of Lysobacter capsici VKM B-2533 and Lysobacter gummosus 10.1.1, promising sources of lytic agents.</title>
        <authorList>
            <person name="Tarlachkov S.V."/>
            <person name="Kudryakova I.V."/>
            <person name="Afoshin A.S."/>
            <person name="Leontyevskaya E.A."/>
            <person name="Leontyevskaya N.V."/>
        </authorList>
    </citation>
    <scope>NUCLEOTIDE SEQUENCE [LARGE SCALE GENOMIC DNA]</scope>
    <source>
        <strain evidence="1 2">10.1.1</strain>
    </source>
</reference>
<accession>A0ABY3XCX0</accession>
<gene>
    <name evidence="1" type="ORF">MOV92_24235</name>
</gene>
<name>A0ABY3XCX0_9GAMM</name>
<evidence type="ECO:0000313" key="2">
    <source>
        <dbReference type="Proteomes" id="UP000829194"/>
    </source>
</evidence>
<dbReference type="EMBL" id="CP093547">
    <property type="protein sequence ID" value="UNP29529.1"/>
    <property type="molecule type" value="Genomic_DNA"/>
</dbReference>
<proteinExistence type="predicted"/>
<evidence type="ECO:0000313" key="1">
    <source>
        <dbReference type="EMBL" id="UNP29529.1"/>
    </source>
</evidence>
<organism evidence="1 2">
    <name type="scientific">Lysobacter gummosus</name>
    <dbReference type="NCBI Taxonomy" id="262324"/>
    <lineage>
        <taxon>Bacteria</taxon>
        <taxon>Pseudomonadati</taxon>
        <taxon>Pseudomonadota</taxon>
        <taxon>Gammaproteobacteria</taxon>
        <taxon>Lysobacterales</taxon>
        <taxon>Lysobacteraceae</taxon>
        <taxon>Lysobacter</taxon>
    </lineage>
</organism>
<keyword evidence="2" id="KW-1185">Reference proteome</keyword>
<dbReference type="Proteomes" id="UP000829194">
    <property type="component" value="Chromosome"/>
</dbReference>
<dbReference type="RefSeq" id="WP_057945000.1">
    <property type="nucleotide sequence ID" value="NZ_CP011131.1"/>
</dbReference>
<protein>
    <submittedName>
        <fullName evidence="1">Uncharacterized protein</fullName>
    </submittedName>
</protein>